<evidence type="ECO:0000313" key="1">
    <source>
        <dbReference type="EMBL" id="KAL3310907.1"/>
    </source>
</evidence>
<protein>
    <submittedName>
        <fullName evidence="1">Uncharacterized protein</fullName>
    </submittedName>
</protein>
<dbReference type="EMBL" id="JBJKFK010002572">
    <property type="protein sequence ID" value="KAL3310907.1"/>
    <property type="molecule type" value="Genomic_DNA"/>
</dbReference>
<gene>
    <name evidence="1" type="ORF">Ciccas_010521</name>
</gene>
<proteinExistence type="predicted"/>
<evidence type="ECO:0000313" key="2">
    <source>
        <dbReference type="Proteomes" id="UP001626550"/>
    </source>
</evidence>
<dbReference type="Proteomes" id="UP001626550">
    <property type="component" value="Unassembled WGS sequence"/>
</dbReference>
<accession>A0ABD2PTV5</accession>
<sequence length="174" mass="19040">MNSHVGNECALVCSMVCGCTEVPCGLPTPPPVSPSRIMMEGKIAINEDELRCGRDGCPEGMECVVEPPMPFGNTLYRDEYTPKPLSKATKAGKKKDTAIFEPGPFDGQTIYRSEYINRGFSPQKAVQKKQGELVLGPWGMNGPTYKCVPIKNEQEDSVKCFVCNCTCVCACMEQ</sequence>
<reference evidence="1 2" key="1">
    <citation type="submission" date="2024-11" db="EMBL/GenBank/DDBJ databases">
        <title>Adaptive evolution of stress response genes in parasites aligns with host niche diversity.</title>
        <authorList>
            <person name="Hahn C."/>
            <person name="Resl P."/>
        </authorList>
    </citation>
    <scope>NUCLEOTIDE SEQUENCE [LARGE SCALE GENOMIC DNA]</scope>
    <source>
        <strain evidence="1">EGGRZ-B1_66</strain>
        <tissue evidence="1">Body</tissue>
    </source>
</reference>
<comment type="caution">
    <text evidence="1">The sequence shown here is derived from an EMBL/GenBank/DDBJ whole genome shotgun (WGS) entry which is preliminary data.</text>
</comment>
<keyword evidence="2" id="KW-1185">Reference proteome</keyword>
<organism evidence="1 2">
    <name type="scientific">Cichlidogyrus casuarinus</name>
    <dbReference type="NCBI Taxonomy" id="1844966"/>
    <lineage>
        <taxon>Eukaryota</taxon>
        <taxon>Metazoa</taxon>
        <taxon>Spiralia</taxon>
        <taxon>Lophotrochozoa</taxon>
        <taxon>Platyhelminthes</taxon>
        <taxon>Monogenea</taxon>
        <taxon>Monopisthocotylea</taxon>
        <taxon>Dactylogyridea</taxon>
        <taxon>Ancyrocephalidae</taxon>
        <taxon>Cichlidogyrus</taxon>
    </lineage>
</organism>
<dbReference type="AlphaFoldDB" id="A0ABD2PTV5"/>
<name>A0ABD2PTV5_9PLAT</name>